<dbReference type="Proteomes" id="UP000195326">
    <property type="component" value="Unassembled WGS sequence"/>
</dbReference>
<keyword evidence="1" id="KW-1133">Transmembrane helix</keyword>
<accession>A0A1Y4L3T8</accession>
<organism evidence="2 5">
    <name type="scientific">Butyricicoccus pullicaecorum</name>
    <dbReference type="NCBI Taxonomy" id="501571"/>
    <lineage>
        <taxon>Bacteria</taxon>
        <taxon>Bacillati</taxon>
        <taxon>Bacillota</taxon>
        <taxon>Clostridia</taxon>
        <taxon>Eubacteriales</taxon>
        <taxon>Butyricicoccaceae</taxon>
        <taxon>Butyricicoccus</taxon>
    </lineage>
</organism>
<keyword evidence="1" id="KW-0472">Membrane</keyword>
<dbReference type="RefSeq" id="WP_016148715.1">
    <property type="nucleotide sequence ID" value="NZ_CABKSA010000002.1"/>
</dbReference>
<evidence type="ECO:0000313" key="2">
    <source>
        <dbReference type="EMBL" id="OUP51394.1"/>
    </source>
</evidence>
<protein>
    <submittedName>
        <fullName evidence="2">Uncharacterized protein</fullName>
    </submittedName>
</protein>
<reference evidence="2" key="2">
    <citation type="journal article" date="2018" name="BMC Genomics">
        <title>Whole genome sequencing and function prediction of 133 gut anaerobes isolated from chicken caecum in pure cultures.</title>
        <authorList>
            <person name="Medvecky M."/>
            <person name="Cejkova D."/>
            <person name="Polansky O."/>
            <person name="Karasova D."/>
            <person name="Kubasova T."/>
            <person name="Cizek A."/>
            <person name="Rychlik I."/>
        </authorList>
    </citation>
    <scope>NUCLEOTIDE SEQUENCE</scope>
    <source>
        <strain evidence="3">An179</strain>
        <strain evidence="2">An180</strain>
    </source>
</reference>
<evidence type="ECO:0000313" key="5">
    <source>
        <dbReference type="Proteomes" id="UP000195897"/>
    </source>
</evidence>
<dbReference type="Proteomes" id="UP000195897">
    <property type="component" value="Unassembled WGS sequence"/>
</dbReference>
<feature type="transmembrane region" description="Helical" evidence="1">
    <location>
        <begin position="7"/>
        <end position="25"/>
    </location>
</feature>
<dbReference type="EMBL" id="NFKL01000028">
    <property type="protein sequence ID" value="OUP55361.1"/>
    <property type="molecule type" value="Genomic_DNA"/>
</dbReference>
<dbReference type="STRING" id="501571.GCA_900143195_00053"/>
<comment type="caution">
    <text evidence="2">The sequence shown here is derived from an EMBL/GenBank/DDBJ whole genome shotgun (WGS) entry which is preliminary data.</text>
</comment>
<reference evidence="4 5" key="1">
    <citation type="submission" date="2017-04" db="EMBL/GenBank/DDBJ databases">
        <title>Function of individual gut microbiota members based on whole genome sequencing of pure cultures obtained from chicken caecum.</title>
        <authorList>
            <person name="Medvecky M."/>
            <person name="Cejkova D."/>
            <person name="Polansky O."/>
            <person name="Karasova D."/>
            <person name="Kubasova T."/>
            <person name="Cizek A."/>
            <person name="Rychlik I."/>
        </authorList>
    </citation>
    <scope>NUCLEOTIDE SEQUENCE [LARGE SCALE GENOMIC DNA]</scope>
    <source>
        <strain evidence="4">An179</strain>
        <strain evidence="5">An180</strain>
    </source>
</reference>
<name>A0A1Y4L3T8_9FIRM</name>
<dbReference type="AlphaFoldDB" id="A0A1Y4L3T8"/>
<keyword evidence="1" id="KW-0812">Transmembrane</keyword>
<gene>
    <name evidence="3" type="ORF">B5F15_14970</name>
    <name evidence="2" type="ORF">B5F17_13240</name>
</gene>
<proteinExistence type="predicted"/>
<feature type="transmembrane region" description="Helical" evidence="1">
    <location>
        <begin position="68"/>
        <end position="87"/>
    </location>
</feature>
<evidence type="ECO:0000256" key="1">
    <source>
        <dbReference type="SAM" id="Phobius"/>
    </source>
</evidence>
<sequence length="94" mass="9994">MLKKLNWCVCILAIVLSVLSLGTLVGGDMGLLLAMAVLPKTVTAGVCVSAVLWIVAWWQRNDAAARPAMIAVACFAVCTLIWLSHAFRLAGLVL</sequence>
<dbReference type="EMBL" id="NFKK01000023">
    <property type="protein sequence ID" value="OUP51394.1"/>
    <property type="molecule type" value="Genomic_DNA"/>
</dbReference>
<evidence type="ECO:0000313" key="4">
    <source>
        <dbReference type="Proteomes" id="UP000195326"/>
    </source>
</evidence>
<feature type="transmembrane region" description="Helical" evidence="1">
    <location>
        <begin position="31"/>
        <end position="56"/>
    </location>
</feature>
<evidence type="ECO:0000313" key="3">
    <source>
        <dbReference type="EMBL" id="OUP55361.1"/>
    </source>
</evidence>